<dbReference type="EMBL" id="MAAO01000002">
    <property type="protein sequence ID" value="OUR99582.1"/>
    <property type="molecule type" value="Genomic_DNA"/>
</dbReference>
<proteinExistence type="predicted"/>
<evidence type="ECO:0000256" key="1">
    <source>
        <dbReference type="SAM" id="SignalP"/>
    </source>
</evidence>
<dbReference type="AlphaFoldDB" id="A0A1Y5FBJ3"/>
<reference evidence="3" key="1">
    <citation type="journal article" date="2017" name="Proc. Natl. Acad. Sci. U.S.A.">
        <title>Simulation of Deepwater Horizon oil plume reveals substrate specialization within a complex community of hydrocarbon-degraders.</title>
        <authorList>
            <person name="Hu P."/>
            <person name="Dubinsky E.A."/>
            <person name="Probst A.J."/>
            <person name="Wang J."/>
            <person name="Sieber C.M.K."/>
            <person name="Tom L.M."/>
            <person name="Gardinali P."/>
            <person name="Banfield J.F."/>
            <person name="Atlas R.M."/>
            <person name="Andersen G.L."/>
        </authorList>
    </citation>
    <scope>NUCLEOTIDE SEQUENCE [LARGE SCALE GENOMIC DNA]</scope>
</reference>
<protein>
    <recommendedName>
        <fullName evidence="4">TraB/GumN family protein</fullName>
    </recommendedName>
</protein>
<comment type="caution">
    <text evidence="2">The sequence shown here is derived from an EMBL/GenBank/DDBJ whole genome shotgun (WGS) entry which is preliminary data.</text>
</comment>
<keyword evidence="1" id="KW-0732">Signal</keyword>
<evidence type="ECO:0000313" key="3">
    <source>
        <dbReference type="Proteomes" id="UP000196531"/>
    </source>
</evidence>
<accession>A0A1Y5FBJ3</accession>
<sequence length="264" mass="29043">MKISILLGLLISFNVSAKVCNLEAGLTKKQIKVINKAKKIKRVGPNSALLGKHVYEVDVLSDKESNFVVLLGEAHIKGLRSSLIGKKVVKAFPVRMLEGVPADEVRELIRKNPEFAGVLGYQRVLARYLTFNFFGSTINVARKKGLLFDLGGNSVLEDKKVVLETTLNNAFDIMNSLESLSEYGKKGINLPLEIGRYIEPSAEDSYILDARNVRMAENIVNYTSADSLRIENAGAKIVIIGSAHNPGIVELLKETSNLEKCDNI</sequence>
<evidence type="ECO:0000313" key="2">
    <source>
        <dbReference type="EMBL" id="OUR99582.1"/>
    </source>
</evidence>
<organism evidence="2 3">
    <name type="scientific">Halobacteriovorax marinus</name>
    <dbReference type="NCBI Taxonomy" id="97084"/>
    <lineage>
        <taxon>Bacteria</taxon>
        <taxon>Pseudomonadati</taxon>
        <taxon>Bdellovibrionota</taxon>
        <taxon>Bacteriovoracia</taxon>
        <taxon>Bacteriovoracales</taxon>
        <taxon>Halobacteriovoraceae</taxon>
        <taxon>Halobacteriovorax</taxon>
    </lineage>
</organism>
<gene>
    <name evidence="2" type="ORF">A9Q84_00750</name>
</gene>
<feature type="chain" id="PRO_5013187092" description="TraB/GumN family protein" evidence="1">
    <location>
        <begin position="18"/>
        <end position="264"/>
    </location>
</feature>
<dbReference type="Proteomes" id="UP000196531">
    <property type="component" value="Unassembled WGS sequence"/>
</dbReference>
<evidence type="ECO:0008006" key="4">
    <source>
        <dbReference type="Google" id="ProtNLM"/>
    </source>
</evidence>
<name>A0A1Y5FBJ3_9BACT</name>
<feature type="signal peptide" evidence="1">
    <location>
        <begin position="1"/>
        <end position="17"/>
    </location>
</feature>